<feature type="signal peptide" evidence="1">
    <location>
        <begin position="1"/>
        <end position="19"/>
    </location>
</feature>
<dbReference type="Proteomes" id="UP001184853">
    <property type="component" value="Unassembled WGS sequence"/>
</dbReference>
<reference evidence="2 3" key="1">
    <citation type="submission" date="2023-07" db="EMBL/GenBank/DDBJ databases">
        <title>Sorghum-associated microbial communities from plants grown in Nebraska, USA.</title>
        <authorList>
            <person name="Schachtman D."/>
        </authorList>
    </citation>
    <scope>NUCLEOTIDE SEQUENCE [LARGE SCALE GENOMIC DNA]</scope>
    <source>
        <strain evidence="2 3">DS1709</strain>
    </source>
</reference>
<sequence>MKKNKILIFFSLLILLVNCENEIALDDMSGKVVIEGNITDEAGPYYVKVTKSTKFFDGNGENFIENAKVVISDQNGQTETLVYDEDGTYQTINFHTHYGDTYTLSVTVEGNTYKATSKMPEYVEFSGLKQQMIYIYDEYRKGLIPLFTDPAAQENYCFFKSQVNDGEYFSYTPISDEGQDGQVNSKPLSRGFKEKDTVLVEMQCIDKQVYNYFKDLPQASFENNGETLSPINPIGNFSNGALGYFSAHTTATKTIIIE</sequence>
<protein>
    <recommendedName>
        <fullName evidence="4">DUF4249 domain-containing protein</fullName>
    </recommendedName>
</protein>
<evidence type="ECO:0000313" key="3">
    <source>
        <dbReference type="Proteomes" id="UP001184853"/>
    </source>
</evidence>
<comment type="caution">
    <text evidence="2">The sequence shown here is derived from an EMBL/GenBank/DDBJ whole genome shotgun (WGS) entry which is preliminary data.</text>
</comment>
<gene>
    <name evidence="2" type="ORF">J2781_001920</name>
</gene>
<accession>A0ABU1LE51</accession>
<evidence type="ECO:0008006" key="4">
    <source>
        <dbReference type="Google" id="ProtNLM"/>
    </source>
</evidence>
<feature type="chain" id="PRO_5045490943" description="DUF4249 domain-containing protein" evidence="1">
    <location>
        <begin position="20"/>
        <end position="258"/>
    </location>
</feature>
<evidence type="ECO:0000256" key="1">
    <source>
        <dbReference type="SAM" id="SignalP"/>
    </source>
</evidence>
<dbReference type="EMBL" id="JAVDQS010000004">
    <property type="protein sequence ID" value="MDR6404996.1"/>
    <property type="molecule type" value="Genomic_DNA"/>
</dbReference>
<organism evidence="2 3">
    <name type="scientific">Chryseobacterium geocarposphaerae</name>
    <dbReference type="NCBI Taxonomy" id="1416776"/>
    <lineage>
        <taxon>Bacteria</taxon>
        <taxon>Pseudomonadati</taxon>
        <taxon>Bacteroidota</taxon>
        <taxon>Flavobacteriia</taxon>
        <taxon>Flavobacteriales</taxon>
        <taxon>Weeksellaceae</taxon>
        <taxon>Chryseobacterium group</taxon>
        <taxon>Chryseobacterium</taxon>
    </lineage>
</organism>
<dbReference type="RefSeq" id="WP_115982901.1">
    <property type="nucleotide sequence ID" value="NZ_JAVDQS010000004.1"/>
</dbReference>
<keyword evidence="1" id="KW-0732">Signal</keyword>
<name>A0ABU1LE51_9FLAO</name>
<evidence type="ECO:0000313" key="2">
    <source>
        <dbReference type="EMBL" id="MDR6404996.1"/>
    </source>
</evidence>
<keyword evidence="3" id="KW-1185">Reference proteome</keyword>
<dbReference type="InterPro" id="IPR025345">
    <property type="entry name" value="DUF4249"/>
</dbReference>
<proteinExistence type="predicted"/>
<dbReference type="Pfam" id="PF14054">
    <property type="entry name" value="DUF4249"/>
    <property type="match status" value="1"/>
</dbReference>